<dbReference type="EMBL" id="CP000092">
    <property type="protein sequence ID" value="AAZ65504.1"/>
    <property type="molecule type" value="Genomic_DNA"/>
</dbReference>
<accession>Q46MX1</accession>
<organism evidence="1">
    <name type="scientific">Cupriavidus pinatubonensis (strain JMP 134 / LMG 1197)</name>
    <name type="common">Cupriavidus necator (strain JMP 134)</name>
    <dbReference type="NCBI Taxonomy" id="264198"/>
    <lineage>
        <taxon>Bacteria</taxon>
        <taxon>Pseudomonadati</taxon>
        <taxon>Pseudomonadota</taxon>
        <taxon>Betaproteobacteria</taxon>
        <taxon>Burkholderiales</taxon>
        <taxon>Burkholderiaceae</taxon>
        <taxon>Cupriavidus</taxon>
    </lineage>
</organism>
<dbReference type="AlphaFoldDB" id="Q46MX1"/>
<dbReference type="GO" id="GO:0004070">
    <property type="term" value="F:aspartate carbamoyltransferase activity"/>
    <property type="evidence" value="ECO:0007669"/>
    <property type="project" value="UniProtKB-EC"/>
</dbReference>
<gene>
    <name evidence="1" type="ordered locus">Reut_C6191</name>
</gene>
<reference evidence="1" key="1">
    <citation type="submission" date="2005-08" db="EMBL/GenBank/DDBJ databases">
        <title>Complete sequence of a megaplasmid of Ralstonia eutropha JMP134.</title>
        <authorList>
            <person name="Copeland A."/>
            <person name="Lucas S."/>
            <person name="Lapidus A."/>
            <person name="Barry K."/>
            <person name="Detter J.C."/>
            <person name="Glavina T."/>
            <person name="Hammon N."/>
            <person name="Israni S."/>
            <person name="Pitluck S."/>
            <person name="Goltsman E."/>
            <person name="Martinez M."/>
            <person name="Vergez L."/>
            <person name="Larimer F."/>
            <person name="Land M."/>
            <person name="Lykidis A."/>
            <person name="Richardson P."/>
        </authorList>
    </citation>
    <scope>NUCLEOTIDE SEQUENCE [LARGE SCALE GENOMIC DNA]</scope>
    <source>
        <strain evidence="1">JMP134</strain>
        <plasmid evidence="1">megaplasmid</plasmid>
    </source>
</reference>
<dbReference type="OrthoDB" id="5573113at2"/>
<name>Q46MX1_CUPPJ</name>
<dbReference type="EC" id="2.1.3.2" evidence="1"/>
<keyword evidence="1" id="KW-0614">Plasmid</keyword>
<proteinExistence type="predicted"/>
<dbReference type="eggNOG" id="COG3245">
    <property type="taxonomic scope" value="Bacteria"/>
</dbReference>
<keyword evidence="1" id="KW-0808">Transferase</keyword>
<evidence type="ECO:0000313" key="1">
    <source>
        <dbReference type="EMBL" id="AAZ65504.1"/>
    </source>
</evidence>
<geneLocation type="plasmid" evidence="1">
    <name>megaplasmid</name>
</geneLocation>
<dbReference type="HOGENOM" id="CLU_127522_1_0_4"/>
<protein>
    <submittedName>
        <fullName evidence="1">Aspartate carbamoyltransferase</fullName>
        <ecNumber evidence="1">2.1.3.2</ecNumber>
    </submittedName>
</protein>
<dbReference type="KEGG" id="reu:Reut_C6191"/>
<sequence>MDGRGPANCQLTDPTQLHCLFSPEPIVKKLSLCFTLAAFSSLPLTAQSADTQRQAEVAKLGADVMPFSLKATTHVFTKTRDGGTQRVVAHDKSDATQVRLVREHLQLIQKQFQAGDFSGPSHIHGNEMPGLAQLKTAKPGQISITYIDVARGGELSFGATEPSLVSALHAWFDAQVSDHGADEMEGHAHHHGGHSQD</sequence>